<evidence type="ECO:0000259" key="5">
    <source>
        <dbReference type="SMART" id="SM00415"/>
    </source>
</evidence>
<feature type="domain" description="HSF-type DNA-binding" evidence="5">
    <location>
        <begin position="6"/>
        <end position="100"/>
    </location>
</feature>
<dbReference type="Gene3D" id="1.10.10.10">
    <property type="entry name" value="Winged helix-like DNA-binding domain superfamily/Winged helix DNA-binding domain"/>
    <property type="match status" value="1"/>
</dbReference>
<dbReference type="OrthoDB" id="60033at2759"/>
<accession>A0A1V9Z6E6</accession>
<protein>
    <recommendedName>
        <fullName evidence="5">HSF-type DNA-binding domain-containing protein</fullName>
    </recommendedName>
</protein>
<dbReference type="InterPro" id="IPR000232">
    <property type="entry name" value="HSF_DNA-bd"/>
</dbReference>
<dbReference type="SUPFAM" id="SSF46785">
    <property type="entry name" value="Winged helix' DNA-binding domain"/>
    <property type="match status" value="1"/>
</dbReference>
<evidence type="ECO:0000256" key="2">
    <source>
        <dbReference type="ARBA" id="ARBA00023125"/>
    </source>
</evidence>
<keyword evidence="2" id="KW-0238">DNA-binding</keyword>
<dbReference type="PANTHER" id="PTHR10015">
    <property type="entry name" value="HEAT SHOCK TRANSCRIPTION FACTOR"/>
    <property type="match status" value="1"/>
</dbReference>
<dbReference type="SMART" id="SM00415">
    <property type="entry name" value="HSF"/>
    <property type="match status" value="1"/>
</dbReference>
<keyword evidence="3" id="KW-0539">Nucleus</keyword>
<keyword evidence="7" id="KW-1185">Reference proteome</keyword>
<proteinExistence type="inferred from homology"/>
<comment type="similarity">
    <text evidence="4">Belongs to the HSF family.</text>
</comment>
<dbReference type="STRING" id="74557.A0A1V9Z6E6"/>
<dbReference type="Proteomes" id="UP000243217">
    <property type="component" value="Unassembled WGS sequence"/>
</dbReference>
<dbReference type="PRINTS" id="PR00056">
    <property type="entry name" value="HSFDOMAIN"/>
</dbReference>
<dbReference type="InterPro" id="IPR036390">
    <property type="entry name" value="WH_DNA-bd_sf"/>
</dbReference>
<dbReference type="PANTHER" id="PTHR10015:SF427">
    <property type="entry name" value="HEAT SHOCK FACTOR PROTEIN"/>
    <property type="match status" value="1"/>
</dbReference>
<dbReference type="FunFam" id="1.10.10.10:FF:000286">
    <property type="entry name" value="Heat shock transcription factor"/>
    <property type="match status" value="1"/>
</dbReference>
<sequence length="168" mass="19674">MSRRKSIAPFIQTLLEMLQSNSPGLCWSTDGRSFDIIDTNVFAKAVLPQFFRHSKFSSFQRQLNYFGFRKQARRQSNVCTYAHPHYSLRVPSEVLQIKRKMSSTSTFKNKPCRDPRPILAYTEASMAYSQLPPKANVQVEFSPLPFHDYDPIDRLLDEDMMWWLLNND</sequence>
<evidence type="ECO:0000256" key="1">
    <source>
        <dbReference type="ARBA" id="ARBA00004123"/>
    </source>
</evidence>
<comment type="subcellular location">
    <subcellularLocation>
        <location evidence="1">Nucleus</location>
    </subcellularLocation>
</comment>
<evidence type="ECO:0000313" key="6">
    <source>
        <dbReference type="EMBL" id="OQR93512.1"/>
    </source>
</evidence>
<dbReference type="GO" id="GO:0003700">
    <property type="term" value="F:DNA-binding transcription factor activity"/>
    <property type="evidence" value="ECO:0007669"/>
    <property type="project" value="InterPro"/>
</dbReference>
<dbReference type="Pfam" id="PF00447">
    <property type="entry name" value="HSF_DNA-bind"/>
    <property type="match status" value="1"/>
</dbReference>
<gene>
    <name evidence="6" type="ORF">THRCLA_08429</name>
</gene>
<dbReference type="GO" id="GO:0005634">
    <property type="term" value="C:nucleus"/>
    <property type="evidence" value="ECO:0007669"/>
    <property type="project" value="UniProtKB-SubCell"/>
</dbReference>
<comment type="caution">
    <text evidence="6">The sequence shown here is derived from an EMBL/GenBank/DDBJ whole genome shotgun (WGS) entry which is preliminary data.</text>
</comment>
<evidence type="ECO:0000256" key="3">
    <source>
        <dbReference type="ARBA" id="ARBA00023242"/>
    </source>
</evidence>
<evidence type="ECO:0000313" key="7">
    <source>
        <dbReference type="Proteomes" id="UP000243217"/>
    </source>
</evidence>
<name>A0A1V9Z6E6_9STRA</name>
<evidence type="ECO:0000256" key="4">
    <source>
        <dbReference type="RuleBase" id="RU004020"/>
    </source>
</evidence>
<organism evidence="6 7">
    <name type="scientific">Thraustotheca clavata</name>
    <dbReference type="NCBI Taxonomy" id="74557"/>
    <lineage>
        <taxon>Eukaryota</taxon>
        <taxon>Sar</taxon>
        <taxon>Stramenopiles</taxon>
        <taxon>Oomycota</taxon>
        <taxon>Saprolegniomycetes</taxon>
        <taxon>Saprolegniales</taxon>
        <taxon>Achlyaceae</taxon>
        <taxon>Thraustotheca</taxon>
    </lineage>
</organism>
<dbReference type="GO" id="GO:0043565">
    <property type="term" value="F:sequence-specific DNA binding"/>
    <property type="evidence" value="ECO:0007669"/>
    <property type="project" value="InterPro"/>
</dbReference>
<reference evidence="6 7" key="1">
    <citation type="journal article" date="2014" name="Genome Biol. Evol.">
        <title>The secreted proteins of Achlya hypogyna and Thraustotheca clavata identify the ancestral oomycete secretome and reveal gene acquisitions by horizontal gene transfer.</title>
        <authorList>
            <person name="Misner I."/>
            <person name="Blouin N."/>
            <person name="Leonard G."/>
            <person name="Richards T.A."/>
            <person name="Lane C.E."/>
        </authorList>
    </citation>
    <scope>NUCLEOTIDE SEQUENCE [LARGE SCALE GENOMIC DNA]</scope>
    <source>
        <strain evidence="6 7">ATCC 34112</strain>
    </source>
</reference>
<dbReference type="InterPro" id="IPR036388">
    <property type="entry name" value="WH-like_DNA-bd_sf"/>
</dbReference>
<dbReference type="AlphaFoldDB" id="A0A1V9Z6E6"/>
<dbReference type="EMBL" id="JNBS01002246">
    <property type="protein sequence ID" value="OQR93512.1"/>
    <property type="molecule type" value="Genomic_DNA"/>
</dbReference>